<sequence length="161" mass="17461">MMLEVGPAQSLLSPKQIIYVLQLWCSSPQPQSLIGPNAQLRFLAFVDIPSIPLYFAAGPSLNVTTDDDQTTAWLSDNLLARQFKDGLDDALGRPWGSDMARQSEQGILLRVEDEGSADEGSVKGTYDGITDILLYASVVEDRSSLPTPPRLSSPVPPEDSV</sequence>
<organism evidence="1 2">
    <name type="scientific">Lepraria finkii</name>
    <dbReference type="NCBI Taxonomy" id="1340010"/>
    <lineage>
        <taxon>Eukaryota</taxon>
        <taxon>Fungi</taxon>
        <taxon>Dikarya</taxon>
        <taxon>Ascomycota</taxon>
        <taxon>Pezizomycotina</taxon>
        <taxon>Lecanoromycetes</taxon>
        <taxon>OSLEUM clade</taxon>
        <taxon>Lecanoromycetidae</taxon>
        <taxon>Lecanorales</taxon>
        <taxon>Lecanorineae</taxon>
        <taxon>Stereocaulaceae</taxon>
        <taxon>Lepraria</taxon>
    </lineage>
</organism>
<evidence type="ECO:0000313" key="1">
    <source>
        <dbReference type="EMBL" id="KAL2045972.1"/>
    </source>
</evidence>
<evidence type="ECO:0000313" key="2">
    <source>
        <dbReference type="Proteomes" id="UP001590951"/>
    </source>
</evidence>
<gene>
    <name evidence="1" type="ORF">ABVK25_011885</name>
</gene>
<reference evidence="1 2" key="1">
    <citation type="submission" date="2024-09" db="EMBL/GenBank/DDBJ databases">
        <title>Rethinking Asexuality: The Enigmatic Case of Functional Sexual Genes in Lepraria (Stereocaulaceae).</title>
        <authorList>
            <person name="Doellman M."/>
            <person name="Sun Y."/>
            <person name="Barcenas-Pena A."/>
            <person name="Lumbsch H.T."/>
            <person name="Grewe F."/>
        </authorList>
    </citation>
    <scope>NUCLEOTIDE SEQUENCE [LARGE SCALE GENOMIC DNA]</scope>
    <source>
        <strain evidence="1 2">Grewe 0041</strain>
    </source>
</reference>
<name>A0ABR4AJM0_9LECA</name>
<keyword evidence="2" id="KW-1185">Reference proteome</keyword>
<dbReference type="Proteomes" id="UP001590951">
    <property type="component" value="Unassembled WGS sequence"/>
</dbReference>
<proteinExistence type="predicted"/>
<accession>A0ABR4AJM0</accession>
<dbReference type="EMBL" id="JBHFEH010000124">
    <property type="protein sequence ID" value="KAL2045972.1"/>
    <property type="molecule type" value="Genomic_DNA"/>
</dbReference>
<protein>
    <submittedName>
        <fullName evidence="1">Uncharacterized protein</fullName>
    </submittedName>
</protein>
<comment type="caution">
    <text evidence="1">The sequence shown here is derived from an EMBL/GenBank/DDBJ whole genome shotgun (WGS) entry which is preliminary data.</text>
</comment>